<proteinExistence type="predicted"/>
<dbReference type="AlphaFoldDB" id="A0A1N6XB04"/>
<evidence type="ECO:0000313" key="1">
    <source>
        <dbReference type="EMBL" id="SIQ99503.1"/>
    </source>
</evidence>
<sequence>MAELTELELQQEYLKLMENTSLDKLELALNEPNIFSILAIDNLEIRHSNFLAWLLNPKESHGLSDQFLKRFLREIFFNKKIKEVTPLDAEKLDYGKVTIKREWKHIDLLIAFPDLVICLENKVRAKDNGKQLTDYKNIIEKEYPESKYRQVFIYLTPYGSSSSHEQDKYAFISYRTIIKILDRILQVYKDLISPQASFYIQDYIKSLKRNLMGTDTTNKLAREIYLNHKKLLDFIFENRPDHMDEFAKLLWGFLKEKGFVQGSPAKGYIRFINKSLKGLIPLNEKRSGWSKKEAFLLEFEFIHEGKLIFKATASPTSANKKYRNKLSEILIGEGEARTRENHTWIVYFQEVFEMDVKGQMRENPYKLPDGFETFWTTKVEPIIDNVEKALLAHKIELIALNS</sequence>
<dbReference type="STRING" id="1077936.SAMN05421545_2040"/>
<name>A0A1N6XB04_9BACT</name>
<dbReference type="OrthoDB" id="6346224at2"/>
<dbReference type="Pfam" id="PF14281">
    <property type="entry name" value="PDDEXK_4"/>
    <property type="match status" value="1"/>
</dbReference>
<organism evidence="1 2">
    <name type="scientific">Pontibacter lucknowensis</name>
    <dbReference type="NCBI Taxonomy" id="1077936"/>
    <lineage>
        <taxon>Bacteria</taxon>
        <taxon>Pseudomonadati</taxon>
        <taxon>Bacteroidota</taxon>
        <taxon>Cytophagia</taxon>
        <taxon>Cytophagales</taxon>
        <taxon>Hymenobacteraceae</taxon>
        <taxon>Pontibacter</taxon>
    </lineage>
</organism>
<dbReference type="Proteomes" id="UP000185924">
    <property type="component" value="Unassembled WGS sequence"/>
</dbReference>
<evidence type="ECO:0000313" key="2">
    <source>
        <dbReference type="Proteomes" id="UP000185924"/>
    </source>
</evidence>
<accession>A0A1N6XB04</accession>
<protein>
    <submittedName>
        <fullName evidence="1">PD-(D/E)XK nuclease superfamily protein</fullName>
    </submittedName>
</protein>
<keyword evidence="2" id="KW-1185">Reference proteome</keyword>
<dbReference type="InterPro" id="IPR029470">
    <property type="entry name" value="PDDEXK_4"/>
</dbReference>
<dbReference type="RefSeq" id="WP_076421982.1">
    <property type="nucleotide sequence ID" value="NZ_FTNM01000002.1"/>
</dbReference>
<reference evidence="2" key="1">
    <citation type="submission" date="2017-01" db="EMBL/GenBank/DDBJ databases">
        <authorList>
            <person name="Varghese N."/>
            <person name="Submissions S."/>
        </authorList>
    </citation>
    <scope>NUCLEOTIDE SEQUENCE [LARGE SCALE GENOMIC DNA]</scope>
    <source>
        <strain evidence="2">DM9</strain>
    </source>
</reference>
<gene>
    <name evidence="1" type="ORF">SAMN05421545_2040</name>
</gene>
<dbReference type="EMBL" id="FTNM01000002">
    <property type="protein sequence ID" value="SIQ99503.1"/>
    <property type="molecule type" value="Genomic_DNA"/>
</dbReference>